<organism evidence="1 2">
    <name type="scientific">Paraburkholderia phytofirmans OLGA172</name>
    <dbReference type="NCBI Taxonomy" id="1417228"/>
    <lineage>
        <taxon>Bacteria</taxon>
        <taxon>Pseudomonadati</taxon>
        <taxon>Pseudomonadota</taxon>
        <taxon>Betaproteobacteria</taxon>
        <taxon>Burkholderiales</taxon>
        <taxon>Burkholderiaceae</taxon>
        <taxon>Paraburkholderia</taxon>
    </lineage>
</organism>
<accession>A0A160FJW1</accession>
<evidence type="ECO:0000313" key="2">
    <source>
        <dbReference type="Proteomes" id="UP000076852"/>
    </source>
</evidence>
<dbReference type="Proteomes" id="UP000076852">
    <property type="component" value="Chromosome 1"/>
</dbReference>
<dbReference type="InterPro" id="IPR029063">
    <property type="entry name" value="SAM-dependent_MTases_sf"/>
</dbReference>
<dbReference type="KEGG" id="buz:AYM40_10030"/>
<dbReference type="STRING" id="1804984.AYM40_10030"/>
<dbReference type="AlphaFoldDB" id="A0A160FJW1"/>
<name>A0A160FJW1_9BURK</name>
<dbReference type="EMBL" id="CP014578">
    <property type="protein sequence ID" value="ANB72670.1"/>
    <property type="molecule type" value="Genomic_DNA"/>
</dbReference>
<reference evidence="1 2" key="1">
    <citation type="journal article" date="2016" name="Gene">
        <title>PacBio SMRT assembly of a complex multi-replicon genome reveals chlorocatechol degradative operon in a region of genome plasticity.</title>
        <authorList>
            <person name="Ricker N."/>
            <person name="Shen S.Y."/>
            <person name="Goordial J."/>
            <person name="Jin S."/>
            <person name="Fulthorpe R.R."/>
        </authorList>
    </citation>
    <scope>NUCLEOTIDE SEQUENCE [LARGE SCALE GENOMIC DNA]</scope>
    <source>
        <strain evidence="1 2">OLGA172</strain>
    </source>
</reference>
<dbReference type="SUPFAM" id="SSF53335">
    <property type="entry name" value="S-adenosyl-L-methionine-dependent methyltransferases"/>
    <property type="match status" value="1"/>
</dbReference>
<sequence>MVPVKGTGLVVELGAGTGAVIQALLDHGIQADRLLIIERSAALVTHLRSRFPRLRIIQGDAGTLGDFFAGRHAD</sequence>
<dbReference type="Gene3D" id="3.40.50.150">
    <property type="entry name" value="Vaccinia Virus protein VP39"/>
    <property type="match status" value="1"/>
</dbReference>
<evidence type="ECO:0000313" key="1">
    <source>
        <dbReference type="EMBL" id="ANB72670.1"/>
    </source>
</evidence>
<gene>
    <name evidence="1" type="ORF">AYM40_10030</name>
</gene>
<evidence type="ECO:0008006" key="3">
    <source>
        <dbReference type="Google" id="ProtNLM"/>
    </source>
</evidence>
<keyword evidence="2" id="KW-1185">Reference proteome</keyword>
<protein>
    <recommendedName>
        <fullName evidence="3">Ribosomal RNA adenine methylase transferase N-terminal domain-containing protein</fullName>
    </recommendedName>
</protein>
<proteinExistence type="predicted"/>